<organism evidence="1 2">
    <name type="scientific">Ridgeia piscesae</name>
    <name type="common">Tubeworm</name>
    <dbReference type="NCBI Taxonomy" id="27915"/>
    <lineage>
        <taxon>Eukaryota</taxon>
        <taxon>Metazoa</taxon>
        <taxon>Spiralia</taxon>
        <taxon>Lophotrochozoa</taxon>
        <taxon>Annelida</taxon>
        <taxon>Polychaeta</taxon>
        <taxon>Sedentaria</taxon>
        <taxon>Canalipalpata</taxon>
        <taxon>Sabellida</taxon>
        <taxon>Siboglinidae</taxon>
        <taxon>Ridgeia</taxon>
    </lineage>
</organism>
<accession>A0AAD9P3F7</accession>
<comment type="caution">
    <text evidence="1">The sequence shown here is derived from an EMBL/GenBank/DDBJ whole genome shotgun (WGS) entry which is preliminary data.</text>
</comment>
<dbReference type="AlphaFoldDB" id="A0AAD9P3F7"/>
<keyword evidence="2" id="KW-1185">Reference proteome</keyword>
<evidence type="ECO:0000313" key="1">
    <source>
        <dbReference type="EMBL" id="KAK2187456.1"/>
    </source>
</evidence>
<dbReference type="EMBL" id="JAODUO010000165">
    <property type="protein sequence ID" value="KAK2187456.1"/>
    <property type="molecule type" value="Genomic_DNA"/>
</dbReference>
<sequence>MTSGATMRVQHDIVRNDTYAVGPPRVQLLLFAVYYHLRLISRIRHLLRQDACRHAAVRCLVLSRLDYCDGLLCRLNNGLTNRLLRVQNSAARLINRVRRRDHITPNLQSLHWLPIKMRVTFNICIRPCMA</sequence>
<name>A0AAD9P3F7_RIDPI</name>
<protein>
    <submittedName>
        <fullName evidence="1">Uncharacterized protein</fullName>
    </submittedName>
</protein>
<proteinExistence type="predicted"/>
<evidence type="ECO:0000313" key="2">
    <source>
        <dbReference type="Proteomes" id="UP001209878"/>
    </source>
</evidence>
<reference evidence="1" key="1">
    <citation type="journal article" date="2023" name="Mol. Biol. Evol.">
        <title>Third-Generation Sequencing Reveals the Adaptive Role of the Epigenome in Three Deep-Sea Polychaetes.</title>
        <authorList>
            <person name="Perez M."/>
            <person name="Aroh O."/>
            <person name="Sun Y."/>
            <person name="Lan Y."/>
            <person name="Juniper S.K."/>
            <person name="Young C.R."/>
            <person name="Angers B."/>
            <person name="Qian P.Y."/>
        </authorList>
    </citation>
    <scope>NUCLEOTIDE SEQUENCE</scope>
    <source>
        <strain evidence="1">R07B-5</strain>
    </source>
</reference>
<gene>
    <name evidence="1" type="ORF">NP493_165g06050</name>
</gene>
<dbReference type="Proteomes" id="UP001209878">
    <property type="component" value="Unassembled WGS sequence"/>
</dbReference>